<sequence>MMPRTSEGFQGTPKGPDVMRLESSLSYPHVAPFTSVLPLKPNNPAGDFTVSDSYIWMNVPRLAGDFLHPD</sequence>
<gene>
    <name evidence="2" type="ORF">PISMIDRAFT_676834</name>
</gene>
<evidence type="ECO:0000256" key="1">
    <source>
        <dbReference type="SAM" id="MobiDB-lite"/>
    </source>
</evidence>
<protein>
    <submittedName>
        <fullName evidence="2">Uncharacterized protein</fullName>
    </submittedName>
</protein>
<dbReference type="Proteomes" id="UP000054018">
    <property type="component" value="Unassembled WGS sequence"/>
</dbReference>
<reference evidence="2 3" key="1">
    <citation type="submission" date="2014-04" db="EMBL/GenBank/DDBJ databases">
        <authorList>
            <consortium name="DOE Joint Genome Institute"/>
            <person name="Kuo A."/>
            <person name="Kohler A."/>
            <person name="Costa M.D."/>
            <person name="Nagy L.G."/>
            <person name="Floudas D."/>
            <person name="Copeland A."/>
            <person name="Barry K.W."/>
            <person name="Cichocki N."/>
            <person name="Veneault-Fourrey C."/>
            <person name="LaButti K."/>
            <person name="Lindquist E.A."/>
            <person name="Lipzen A."/>
            <person name="Lundell T."/>
            <person name="Morin E."/>
            <person name="Murat C."/>
            <person name="Sun H."/>
            <person name="Tunlid A."/>
            <person name="Henrissat B."/>
            <person name="Grigoriev I.V."/>
            <person name="Hibbett D.S."/>
            <person name="Martin F."/>
            <person name="Nordberg H.P."/>
            <person name="Cantor M.N."/>
            <person name="Hua S.X."/>
        </authorList>
    </citation>
    <scope>NUCLEOTIDE SEQUENCE [LARGE SCALE GENOMIC DNA]</scope>
    <source>
        <strain evidence="2 3">441</strain>
    </source>
</reference>
<feature type="region of interest" description="Disordered" evidence="1">
    <location>
        <begin position="1"/>
        <end position="20"/>
    </location>
</feature>
<reference evidence="3" key="2">
    <citation type="submission" date="2015-01" db="EMBL/GenBank/DDBJ databases">
        <title>Evolutionary Origins and Diversification of the Mycorrhizal Mutualists.</title>
        <authorList>
            <consortium name="DOE Joint Genome Institute"/>
            <consortium name="Mycorrhizal Genomics Consortium"/>
            <person name="Kohler A."/>
            <person name="Kuo A."/>
            <person name="Nagy L.G."/>
            <person name="Floudas D."/>
            <person name="Copeland A."/>
            <person name="Barry K.W."/>
            <person name="Cichocki N."/>
            <person name="Veneault-Fourrey C."/>
            <person name="LaButti K."/>
            <person name="Lindquist E.A."/>
            <person name="Lipzen A."/>
            <person name="Lundell T."/>
            <person name="Morin E."/>
            <person name="Murat C."/>
            <person name="Riley R."/>
            <person name="Ohm R."/>
            <person name="Sun H."/>
            <person name="Tunlid A."/>
            <person name="Henrissat B."/>
            <person name="Grigoriev I.V."/>
            <person name="Hibbett D.S."/>
            <person name="Martin F."/>
        </authorList>
    </citation>
    <scope>NUCLEOTIDE SEQUENCE [LARGE SCALE GENOMIC DNA]</scope>
    <source>
        <strain evidence="3">441</strain>
    </source>
</reference>
<evidence type="ECO:0000313" key="2">
    <source>
        <dbReference type="EMBL" id="KIK25880.1"/>
    </source>
</evidence>
<proteinExistence type="predicted"/>
<dbReference type="HOGENOM" id="CLU_2764842_0_0_1"/>
<dbReference type="EMBL" id="KN833705">
    <property type="protein sequence ID" value="KIK25880.1"/>
    <property type="molecule type" value="Genomic_DNA"/>
</dbReference>
<dbReference type="AlphaFoldDB" id="A0A0C9YLL1"/>
<feature type="non-terminal residue" evidence="2">
    <location>
        <position position="70"/>
    </location>
</feature>
<name>A0A0C9YLL1_9AGAM</name>
<organism evidence="2 3">
    <name type="scientific">Pisolithus microcarpus 441</name>
    <dbReference type="NCBI Taxonomy" id="765257"/>
    <lineage>
        <taxon>Eukaryota</taxon>
        <taxon>Fungi</taxon>
        <taxon>Dikarya</taxon>
        <taxon>Basidiomycota</taxon>
        <taxon>Agaricomycotina</taxon>
        <taxon>Agaricomycetes</taxon>
        <taxon>Agaricomycetidae</taxon>
        <taxon>Boletales</taxon>
        <taxon>Sclerodermatineae</taxon>
        <taxon>Pisolithaceae</taxon>
        <taxon>Pisolithus</taxon>
    </lineage>
</organism>
<keyword evidence="3" id="KW-1185">Reference proteome</keyword>
<evidence type="ECO:0000313" key="3">
    <source>
        <dbReference type="Proteomes" id="UP000054018"/>
    </source>
</evidence>
<accession>A0A0C9YLL1</accession>